<keyword evidence="1 5" id="KW-0963">Cytoplasm</keyword>
<evidence type="ECO:0000256" key="5">
    <source>
        <dbReference type="HAMAP-Rule" id="MF_01804"/>
    </source>
</evidence>
<dbReference type="InterPro" id="IPR005234">
    <property type="entry name" value="ScpB_csome_segregation"/>
</dbReference>
<dbReference type="HAMAP" id="MF_01804">
    <property type="entry name" value="ScpB"/>
    <property type="match status" value="1"/>
</dbReference>
<name>A0A6V8NP69_9ACTN</name>
<dbReference type="AlphaFoldDB" id="A0A6V8NP69"/>
<protein>
    <recommendedName>
        <fullName evidence="5">Segregation and condensation protein B</fullName>
    </recommendedName>
</protein>
<dbReference type="RefSeq" id="WP_176226309.1">
    <property type="nucleotide sequence ID" value="NZ_BLRV01000023.1"/>
</dbReference>
<dbReference type="SUPFAM" id="SSF46785">
    <property type="entry name" value="Winged helix' DNA-binding domain"/>
    <property type="match status" value="2"/>
</dbReference>
<dbReference type="GO" id="GO:0051301">
    <property type="term" value="P:cell division"/>
    <property type="evidence" value="ECO:0007669"/>
    <property type="project" value="UniProtKB-KW"/>
</dbReference>
<dbReference type="PIRSF" id="PIRSF019345">
    <property type="entry name" value="ScpB"/>
    <property type="match status" value="1"/>
</dbReference>
<dbReference type="Pfam" id="PF04079">
    <property type="entry name" value="SMC_ScpB"/>
    <property type="match status" value="1"/>
</dbReference>
<comment type="caution">
    <text evidence="6">The sequence shown here is derived from an EMBL/GenBank/DDBJ whole genome shotgun (WGS) entry which is preliminary data.</text>
</comment>
<accession>A0A6V8NP69</accession>
<evidence type="ECO:0000256" key="4">
    <source>
        <dbReference type="ARBA" id="ARBA00023306"/>
    </source>
</evidence>
<dbReference type="PANTHER" id="PTHR34298">
    <property type="entry name" value="SEGREGATION AND CONDENSATION PROTEIN B"/>
    <property type="match status" value="1"/>
</dbReference>
<dbReference type="GO" id="GO:0005737">
    <property type="term" value="C:cytoplasm"/>
    <property type="evidence" value="ECO:0007669"/>
    <property type="project" value="UniProtKB-SubCell"/>
</dbReference>
<evidence type="ECO:0000256" key="1">
    <source>
        <dbReference type="ARBA" id="ARBA00022490"/>
    </source>
</evidence>
<dbReference type="NCBIfam" id="TIGR00281">
    <property type="entry name" value="SMC-Scp complex subunit ScpB"/>
    <property type="match status" value="1"/>
</dbReference>
<comment type="subcellular location">
    <subcellularLocation>
        <location evidence="5">Cytoplasm</location>
    </subcellularLocation>
    <text evidence="5">Associated with two foci at the outer edges of the nucleoid region in young cells, and at four foci within both cell halves in older cells.</text>
</comment>
<keyword evidence="4 5" id="KW-0131">Cell cycle</keyword>
<comment type="similarity">
    <text evidence="5">Belongs to the ScpB family.</text>
</comment>
<dbReference type="EMBL" id="BLRV01000023">
    <property type="protein sequence ID" value="GFP21174.1"/>
    <property type="molecule type" value="Genomic_DNA"/>
</dbReference>
<dbReference type="PANTHER" id="PTHR34298:SF2">
    <property type="entry name" value="SEGREGATION AND CONDENSATION PROTEIN B"/>
    <property type="match status" value="1"/>
</dbReference>
<keyword evidence="3 5" id="KW-0159">Chromosome partition</keyword>
<organism evidence="6 7">
    <name type="scientific">Candidatus Hakubella thermalkaliphila</name>
    <dbReference type="NCBI Taxonomy" id="2754717"/>
    <lineage>
        <taxon>Bacteria</taxon>
        <taxon>Bacillati</taxon>
        <taxon>Actinomycetota</taxon>
        <taxon>Actinomycetota incertae sedis</taxon>
        <taxon>Candidatus Hakubellales</taxon>
        <taxon>Candidatus Hakubellaceae</taxon>
        <taxon>Candidatus Hakubella</taxon>
    </lineage>
</organism>
<evidence type="ECO:0000256" key="3">
    <source>
        <dbReference type="ARBA" id="ARBA00022829"/>
    </source>
</evidence>
<dbReference type="GO" id="GO:0051304">
    <property type="term" value="P:chromosome separation"/>
    <property type="evidence" value="ECO:0007669"/>
    <property type="project" value="InterPro"/>
</dbReference>
<dbReference type="InterPro" id="IPR036388">
    <property type="entry name" value="WH-like_DNA-bd_sf"/>
</dbReference>
<evidence type="ECO:0000313" key="7">
    <source>
        <dbReference type="Proteomes" id="UP000580051"/>
    </source>
</evidence>
<evidence type="ECO:0000256" key="2">
    <source>
        <dbReference type="ARBA" id="ARBA00022618"/>
    </source>
</evidence>
<sequence>MTVQTLKGVIEAILFVSDRPLKVTEIAEVLGQDKKEISAALQELRTEYQDGRRGIAIREVGEGYKLFTNPCYTSAVEKFVASSMRGYLTQAALETLSIIAYKQPVTRAQISFIRGVNSDSVVKSLQDKELIAESGRLNVPGNPILYVTTDKFLESMGLRSLKDLPPLEEFELSEEELAELRSRISM</sequence>
<reference evidence="6 7" key="1">
    <citation type="journal article" date="2020" name="Front. Microbiol.">
        <title>Single-cell genomics of novel Actinobacteria with the Wood-Ljungdahl pathway discovered in a serpentinizing system.</title>
        <authorList>
            <person name="Merino N."/>
            <person name="Kawai M."/>
            <person name="Boyd E.S."/>
            <person name="Colman D.R."/>
            <person name="McGlynn S.E."/>
            <person name="Nealson K.H."/>
            <person name="Kurokawa K."/>
            <person name="Hongoh Y."/>
        </authorList>
    </citation>
    <scope>NUCLEOTIDE SEQUENCE [LARGE SCALE GENOMIC DNA]</scope>
    <source>
        <strain evidence="6 7">S06</strain>
    </source>
</reference>
<proteinExistence type="inferred from homology"/>
<comment type="function">
    <text evidence="5">Participates in chromosomal partition during cell division. May act via the formation of a condensin-like complex containing Smc and ScpA that pull DNA away from mid-cell into both cell halves.</text>
</comment>
<dbReference type="Gene3D" id="1.10.10.10">
    <property type="entry name" value="Winged helix-like DNA-binding domain superfamily/Winged helix DNA-binding domain"/>
    <property type="match status" value="2"/>
</dbReference>
<dbReference type="GO" id="GO:0006260">
    <property type="term" value="P:DNA replication"/>
    <property type="evidence" value="ECO:0007669"/>
    <property type="project" value="UniProtKB-UniRule"/>
</dbReference>
<gene>
    <name evidence="5" type="primary">scpB</name>
    <name evidence="6" type="ORF">HKBW3S06_00400</name>
</gene>
<dbReference type="InterPro" id="IPR036390">
    <property type="entry name" value="WH_DNA-bd_sf"/>
</dbReference>
<evidence type="ECO:0000313" key="6">
    <source>
        <dbReference type="EMBL" id="GFP21174.1"/>
    </source>
</evidence>
<dbReference type="Proteomes" id="UP000580051">
    <property type="component" value="Unassembled WGS sequence"/>
</dbReference>
<keyword evidence="2 5" id="KW-0132">Cell division</keyword>
<comment type="subunit">
    <text evidence="5">Homodimer. Homodimerization may be required to stabilize the binding of ScpA to the Smc head domains. Component of a cohesin-like complex composed of ScpA, ScpB and the Smc homodimer, in which ScpA and ScpB bind to the head domain of Smc. The presence of the three proteins is required for the association of the complex with DNA.</text>
</comment>